<reference evidence="4 5" key="1">
    <citation type="submission" date="2019-07" db="EMBL/GenBank/DDBJ databases">
        <title>Whole genome shotgun sequence of Aneurinibacillus danicus NBRC 102444.</title>
        <authorList>
            <person name="Hosoyama A."/>
            <person name="Uohara A."/>
            <person name="Ohji S."/>
            <person name="Ichikawa N."/>
        </authorList>
    </citation>
    <scope>NUCLEOTIDE SEQUENCE [LARGE SCALE GENOMIC DNA]</scope>
    <source>
        <strain evidence="4 5">NBRC 102444</strain>
    </source>
</reference>
<dbReference type="Proteomes" id="UP000321157">
    <property type="component" value="Unassembled WGS sequence"/>
</dbReference>
<evidence type="ECO:0000256" key="1">
    <source>
        <dbReference type="ARBA" id="ARBA00022801"/>
    </source>
</evidence>
<dbReference type="OrthoDB" id="9816289at2"/>
<comment type="similarity">
    <text evidence="2">Belongs to the Nudix hydrolase family.</text>
</comment>
<dbReference type="Pfam" id="PF00293">
    <property type="entry name" value="NUDIX"/>
    <property type="match status" value="1"/>
</dbReference>
<keyword evidence="5" id="KW-1185">Reference proteome</keyword>
<name>A0A511V303_9BACL</name>
<dbReference type="GO" id="GO:0006167">
    <property type="term" value="P:AMP biosynthetic process"/>
    <property type="evidence" value="ECO:0007669"/>
    <property type="project" value="TreeGrafter"/>
</dbReference>
<protein>
    <submittedName>
        <fullName evidence="4">Diadenosine hexaphosphate hydrolase</fullName>
    </submittedName>
</protein>
<gene>
    <name evidence="4" type="ORF">ADA01nite_07340</name>
</gene>
<dbReference type="PROSITE" id="PS00893">
    <property type="entry name" value="NUDIX_BOX"/>
    <property type="match status" value="1"/>
</dbReference>
<dbReference type="EMBL" id="BJXX01000034">
    <property type="protein sequence ID" value="GEN33274.1"/>
    <property type="molecule type" value="Genomic_DNA"/>
</dbReference>
<keyword evidence="1 2" id="KW-0378">Hydrolase</keyword>
<organism evidence="4 5">
    <name type="scientific">Aneurinibacillus danicus</name>
    <dbReference type="NCBI Taxonomy" id="267746"/>
    <lineage>
        <taxon>Bacteria</taxon>
        <taxon>Bacillati</taxon>
        <taxon>Bacillota</taxon>
        <taxon>Bacilli</taxon>
        <taxon>Bacillales</taxon>
        <taxon>Paenibacillaceae</taxon>
        <taxon>Aneurinibacillus group</taxon>
        <taxon>Aneurinibacillus</taxon>
    </lineage>
</organism>
<dbReference type="PANTHER" id="PTHR21340">
    <property type="entry name" value="DIADENOSINE 5,5-P1,P4-TETRAPHOSPHATE PYROPHOSPHOHYDROLASE MUTT"/>
    <property type="match status" value="1"/>
</dbReference>
<dbReference type="PRINTS" id="PR00502">
    <property type="entry name" value="NUDIXFAMILY"/>
</dbReference>
<accession>A0A511V303</accession>
<dbReference type="AlphaFoldDB" id="A0A511V303"/>
<evidence type="ECO:0000313" key="4">
    <source>
        <dbReference type="EMBL" id="GEN33274.1"/>
    </source>
</evidence>
<dbReference type="InterPro" id="IPR051325">
    <property type="entry name" value="Nudix_hydrolase_domain"/>
</dbReference>
<dbReference type="InterPro" id="IPR020084">
    <property type="entry name" value="NUDIX_hydrolase_CS"/>
</dbReference>
<dbReference type="RefSeq" id="WP_146808567.1">
    <property type="nucleotide sequence ID" value="NZ_BJXX01000034.1"/>
</dbReference>
<evidence type="ECO:0000313" key="5">
    <source>
        <dbReference type="Proteomes" id="UP000321157"/>
    </source>
</evidence>
<proteinExistence type="inferred from homology"/>
<dbReference type="PROSITE" id="PS51462">
    <property type="entry name" value="NUDIX"/>
    <property type="match status" value="1"/>
</dbReference>
<dbReference type="CDD" id="cd03673">
    <property type="entry name" value="NUDIX_Ap6A_hydrolase"/>
    <property type="match status" value="1"/>
</dbReference>
<dbReference type="SUPFAM" id="SSF55811">
    <property type="entry name" value="Nudix"/>
    <property type="match status" value="1"/>
</dbReference>
<dbReference type="PANTHER" id="PTHR21340:SF0">
    <property type="entry name" value="BIS(5'-NUCLEOSYL)-TETRAPHOSPHATASE [ASYMMETRICAL]"/>
    <property type="match status" value="1"/>
</dbReference>
<sequence length="149" mass="17214">MAKEVSAGGVVYRRTRDNRIEIMIIEDRYLKTSLPKGKQEKGETMEETALREIWEETGIEGKVVQPLETIYYNYYNPKVGAVRKEVHYFLVEATAGTLVPQMEEIHTVAWMSPEAAWEKQKRNGYQNNISVLVKAYELLGIDNRKEKTS</sequence>
<evidence type="ECO:0000256" key="2">
    <source>
        <dbReference type="RuleBase" id="RU003476"/>
    </source>
</evidence>
<dbReference type="InterPro" id="IPR015797">
    <property type="entry name" value="NUDIX_hydrolase-like_dom_sf"/>
</dbReference>
<dbReference type="GO" id="GO:0004081">
    <property type="term" value="F:bis(5'-nucleosyl)-tetraphosphatase (asymmetrical) activity"/>
    <property type="evidence" value="ECO:0007669"/>
    <property type="project" value="TreeGrafter"/>
</dbReference>
<feature type="domain" description="Nudix hydrolase" evidence="3">
    <location>
        <begin position="2"/>
        <end position="133"/>
    </location>
</feature>
<dbReference type="Gene3D" id="3.90.79.10">
    <property type="entry name" value="Nucleoside Triphosphate Pyrophosphohydrolase"/>
    <property type="match status" value="1"/>
</dbReference>
<dbReference type="InterPro" id="IPR020476">
    <property type="entry name" value="Nudix_hydrolase"/>
</dbReference>
<dbReference type="InterPro" id="IPR000086">
    <property type="entry name" value="NUDIX_hydrolase_dom"/>
</dbReference>
<dbReference type="GO" id="GO:0006754">
    <property type="term" value="P:ATP biosynthetic process"/>
    <property type="evidence" value="ECO:0007669"/>
    <property type="project" value="TreeGrafter"/>
</dbReference>
<evidence type="ECO:0000259" key="3">
    <source>
        <dbReference type="PROSITE" id="PS51462"/>
    </source>
</evidence>
<comment type="caution">
    <text evidence="4">The sequence shown here is derived from an EMBL/GenBank/DDBJ whole genome shotgun (WGS) entry which is preliminary data.</text>
</comment>